<accession>A0A7R7TE15</accession>
<feature type="binding site" evidence="6">
    <location>
        <position position="267"/>
    </location>
    <ligand>
        <name>substrate</name>
    </ligand>
</feature>
<evidence type="ECO:0000256" key="3">
    <source>
        <dbReference type="ARBA" id="ARBA00022723"/>
    </source>
</evidence>
<dbReference type="CDD" id="cd24133">
    <property type="entry name" value="ASKHA_NBD_TsaD_bac"/>
    <property type="match status" value="1"/>
</dbReference>
<keyword evidence="6" id="KW-0408">Iron</keyword>
<dbReference type="GO" id="GO:0061711">
    <property type="term" value="F:tRNA N(6)-L-threonylcarbamoyladenine synthase activity"/>
    <property type="evidence" value="ECO:0007669"/>
    <property type="project" value="UniProtKB-EC"/>
</dbReference>
<dbReference type="NCBIfam" id="TIGR03723">
    <property type="entry name" value="T6A_TsaD_YgjD"/>
    <property type="match status" value="1"/>
</dbReference>
<feature type="binding site" evidence="6">
    <location>
        <position position="113"/>
    </location>
    <ligand>
        <name>Fe cation</name>
        <dbReference type="ChEBI" id="CHEBI:24875"/>
    </ligand>
</feature>
<comment type="similarity">
    <text evidence="6">Belongs to the KAE1 / TsaD family.</text>
</comment>
<dbReference type="InterPro" id="IPR022450">
    <property type="entry name" value="TsaD"/>
</dbReference>
<dbReference type="PROSITE" id="PS01016">
    <property type="entry name" value="GLYCOPROTEASE"/>
    <property type="match status" value="1"/>
</dbReference>
<dbReference type="GO" id="GO:0005506">
    <property type="term" value="F:iron ion binding"/>
    <property type="evidence" value="ECO:0007669"/>
    <property type="project" value="UniProtKB-UniRule"/>
</dbReference>
<keyword evidence="2 6" id="KW-0819">tRNA processing</keyword>
<dbReference type="PRINTS" id="PR00789">
    <property type="entry name" value="OSIALOPTASE"/>
</dbReference>
<dbReference type="HAMAP" id="MF_01445">
    <property type="entry name" value="TsaD"/>
    <property type="match status" value="1"/>
</dbReference>
<reference evidence="9" key="1">
    <citation type="submission" date="2021-01" db="EMBL/GenBank/DDBJ databases">
        <title>Complete Genome Sequence of Thermus thermophilus Strain HB5018, Isolated from Mine Onsen Hot Spring.</title>
        <authorList>
            <person name="Miyazaki K."/>
            <person name="Moriya T."/>
            <person name="Nemoto N."/>
            <person name="Oshima T."/>
            <person name="Yura K."/>
            <person name="Bessho Y."/>
        </authorList>
    </citation>
    <scope>NUCLEOTIDE SEQUENCE [LARGE SCALE GENOMIC DNA]</scope>
    <source>
        <strain evidence="9">HB5018</strain>
    </source>
</reference>
<feature type="binding site" evidence="6">
    <location>
        <position position="117"/>
    </location>
    <ligand>
        <name>Fe cation</name>
        <dbReference type="ChEBI" id="CHEBI:24875"/>
    </ligand>
</feature>
<keyword evidence="1 6" id="KW-0808">Transferase</keyword>
<dbReference type="EC" id="2.3.1.234" evidence="6"/>
<keyword evidence="4 6" id="KW-0012">Acyltransferase</keyword>
<evidence type="ECO:0000313" key="9">
    <source>
        <dbReference type="Proteomes" id="UP000596099"/>
    </source>
</evidence>
<dbReference type="InterPro" id="IPR017861">
    <property type="entry name" value="KAE1/TsaD"/>
</dbReference>
<proteinExistence type="inferred from homology"/>
<keyword evidence="3 6" id="KW-0479">Metal-binding</keyword>
<dbReference type="GO" id="GO:0002949">
    <property type="term" value="P:tRNA threonylcarbamoyladenosine modification"/>
    <property type="evidence" value="ECO:0007669"/>
    <property type="project" value="UniProtKB-UniRule"/>
</dbReference>
<dbReference type="PANTHER" id="PTHR11735">
    <property type="entry name" value="TRNA N6-ADENOSINE THREONYLCARBAMOYLTRANSFERASE"/>
    <property type="match status" value="1"/>
</dbReference>
<evidence type="ECO:0000256" key="2">
    <source>
        <dbReference type="ARBA" id="ARBA00022694"/>
    </source>
</evidence>
<keyword evidence="6" id="KW-0963">Cytoplasm</keyword>
<dbReference type="InterPro" id="IPR000905">
    <property type="entry name" value="Gcp-like_dom"/>
</dbReference>
<dbReference type="InterPro" id="IPR017860">
    <property type="entry name" value="Peptidase_M22_CS"/>
</dbReference>
<feature type="binding site" evidence="6">
    <location>
        <begin position="134"/>
        <end position="138"/>
    </location>
    <ligand>
        <name>substrate</name>
    </ligand>
</feature>
<dbReference type="Proteomes" id="UP000596099">
    <property type="component" value="Chromosome"/>
</dbReference>
<dbReference type="FunFam" id="3.30.420.40:FF:000012">
    <property type="entry name" value="tRNA N6-adenosine threonylcarbamoyltransferase"/>
    <property type="match status" value="1"/>
</dbReference>
<dbReference type="Pfam" id="PF00814">
    <property type="entry name" value="TsaD"/>
    <property type="match status" value="1"/>
</dbReference>
<dbReference type="NCBIfam" id="TIGR00329">
    <property type="entry name" value="gcp_kae1"/>
    <property type="match status" value="1"/>
</dbReference>
<dbReference type="SUPFAM" id="SSF53067">
    <property type="entry name" value="Actin-like ATPase domain"/>
    <property type="match status" value="1"/>
</dbReference>
<comment type="catalytic activity">
    <reaction evidence="5 6">
        <text>L-threonylcarbamoyladenylate + adenosine(37) in tRNA = N(6)-L-threonylcarbamoyladenosine(37) in tRNA + AMP + H(+)</text>
        <dbReference type="Rhea" id="RHEA:37059"/>
        <dbReference type="Rhea" id="RHEA-COMP:10162"/>
        <dbReference type="Rhea" id="RHEA-COMP:10163"/>
        <dbReference type="ChEBI" id="CHEBI:15378"/>
        <dbReference type="ChEBI" id="CHEBI:73682"/>
        <dbReference type="ChEBI" id="CHEBI:74411"/>
        <dbReference type="ChEBI" id="CHEBI:74418"/>
        <dbReference type="ChEBI" id="CHEBI:456215"/>
        <dbReference type="EC" id="2.3.1.234"/>
    </reaction>
</comment>
<comment type="function">
    <text evidence="6">Required for the formation of a threonylcarbamoyl group on adenosine at position 37 (t(6)A37) in tRNAs that read codons beginning with adenine. Is involved in the transfer of the threonylcarbamoyl moiety of threonylcarbamoyl-AMP (TC-AMP) to the N6 group of A37, together with TsaE and TsaB. TsaD likely plays a direct catalytic role in this reaction.</text>
</comment>
<comment type="cofactor">
    <cofactor evidence="6">
        <name>Fe(2+)</name>
        <dbReference type="ChEBI" id="CHEBI:29033"/>
    </cofactor>
    <text evidence="6">Binds 1 Fe(2+) ion per subunit.</text>
</comment>
<evidence type="ECO:0000256" key="6">
    <source>
        <dbReference type="HAMAP-Rule" id="MF_01445"/>
    </source>
</evidence>
<evidence type="ECO:0000256" key="1">
    <source>
        <dbReference type="ARBA" id="ARBA00022679"/>
    </source>
</evidence>
<evidence type="ECO:0000313" key="8">
    <source>
        <dbReference type="EMBL" id="BCP66406.1"/>
    </source>
</evidence>
<evidence type="ECO:0000259" key="7">
    <source>
        <dbReference type="Pfam" id="PF00814"/>
    </source>
</evidence>
<feature type="binding site" evidence="6">
    <location>
        <position position="180"/>
    </location>
    <ligand>
        <name>substrate</name>
    </ligand>
</feature>
<sequence>MRAVWVLGIDTSCDDTGVGLVRDGKVVVNLVASQVRLHEAFGGVVPELASREHLKALPLLVERALAEAGLRPKDLDLVAATRGPGLIGALLVGYTFAKGMAFALDRPFYAVHHLEGHIAAAWPEGLPPPFLALVASGGHTHLYEVLDLGRYRLLGATRDDAAGEAFDKVARLLGLGFPGGPEVERLAEEAEEAIPFPVPLRGQEGYDFSFSGLKTKALHLVEKGLPKAALAKGFQEAAIAHLAEVVLKAAKDTGHRVLLVAGGVAANRALQERFKEAGLEVHFPPRGLSQDNGAMIALAAWRRHQRGFPPSPLSLGATAYWPLEEA</sequence>
<feature type="binding site" evidence="6">
    <location>
        <position position="291"/>
    </location>
    <ligand>
        <name>Fe cation</name>
        <dbReference type="ChEBI" id="CHEBI:24875"/>
    </ligand>
</feature>
<organism evidence="8 9">
    <name type="scientific">Thermus thermophilus</name>
    <dbReference type="NCBI Taxonomy" id="274"/>
    <lineage>
        <taxon>Bacteria</taxon>
        <taxon>Thermotogati</taxon>
        <taxon>Deinococcota</taxon>
        <taxon>Deinococci</taxon>
        <taxon>Thermales</taxon>
        <taxon>Thermaceae</taxon>
        <taxon>Thermus</taxon>
    </lineage>
</organism>
<feature type="binding site" evidence="6">
    <location>
        <position position="167"/>
    </location>
    <ligand>
        <name>substrate</name>
    </ligand>
</feature>
<gene>
    <name evidence="6 8" type="primary">tsaD</name>
    <name evidence="8" type="ORF">TthHB5018_13400</name>
</gene>
<evidence type="ECO:0000256" key="4">
    <source>
        <dbReference type="ARBA" id="ARBA00023315"/>
    </source>
</evidence>
<dbReference type="Gene3D" id="3.30.420.40">
    <property type="match status" value="2"/>
</dbReference>
<name>A0A7R7TE15_THETH</name>
<dbReference type="SMR" id="A0A7R7TE15"/>
<dbReference type="InterPro" id="IPR043129">
    <property type="entry name" value="ATPase_NBD"/>
</dbReference>
<evidence type="ECO:0000256" key="5">
    <source>
        <dbReference type="ARBA" id="ARBA00048117"/>
    </source>
</evidence>
<dbReference type="GO" id="GO:0005737">
    <property type="term" value="C:cytoplasm"/>
    <property type="evidence" value="ECO:0007669"/>
    <property type="project" value="UniProtKB-SubCell"/>
</dbReference>
<feature type="domain" description="Gcp-like" evidence="7">
    <location>
        <begin position="26"/>
        <end position="297"/>
    </location>
</feature>
<protein>
    <recommendedName>
        <fullName evidence="6">tRNA N6-adenosine threonylcarbamoyltransferase</fullName>
        <ecNumber evidence="6">2.3.1.234</ecNumber>
    </recommendedName>
    <alternativeName>
        <fullName evidence="6">N6-L-threonylcarbamoyladenine synthase</fullName>
        <shortName evidence="6">t(6)A synthase</shortName>
    </alternativeName>
    <alternativeName>
        <fullName evidence="6">t(6)A37 threonylcarbamoyladenosine biosynthesis protein TsaD</fullName>
    </alternativeName>
    <alternativeName>
        <fullName evidence="6">tRNA threonylcarbamoyladenosine biosynthesis protein TsaD</fullName>
    </alternativeName>
</protein>
<dbReference type="PANTHER" id="PTHR11735:SF6">
    <property type="entry name" value="TRNA N6-ADENOSINE THREONYLCARBAMOYLTRANSFERASE, MITOCHONDRIAL"/>
    <property type="match status" value="1"/>
</dbReference>
<comment type="subcellular location">
    <subcellularLocation>
        <location evidence="6">Cytoplasm</location>
    </subcellularLocation>
</comment>
<feature type="binding site" evidence="6">
    <location>
        <position position="184"/>
    </location>
    <ligand>
        <name>substrate</name>
    </ligand>
</feature>
<dbReference type="EMBL" id="AP024270">
    <property type="protein sequence ID" value="BCP66406.1"/>
    <property type="molecule type" value="Genomic_DNA"/>
</dbReference>
<dbReference type="AlphaFoldDB" id="A0A7R7TE15"/>